<sequence length="335" mass="38482">MDGEVLQPALSAAYIASKSQSVKIHESGIEKLSDDMLKSFTSDKLEIPTTGANIVYLSKEDVRAVDWIFVADALNFCFWSYSDTDKYTVERHSGYYALEAALSRALKEGHDITNPEYYSKITKEQLATIVRGDNDIAIPLFEERLSVLHEVGKILLDKYNGSFKTCLKEADKSALKLLRIIVESFPCFRDEAVYKGKPVSFYKRAQILVADIWNFYGGKDWGEFHDIDGITMFADYRVPQVLLYFGALSYDNNLMEQLKNDVLLPSGSEEEVEIRGCSIHCVELLKKKIKERIENRPNLEVPNSSLIDYYLWCYRRKYADEMEKVPFHKTLGIFY</sequence>
<gene>
    <name evidence="7" type="ORF">CHILSU_LOCUS8941</name>
</gene>
<reference evidence="7" key="1">
    <citation type="submission" date="2021-12" db="EMBL/GenBank/DDBJ databases">
        <authorList>
            <person name="King R."/>
        </authorList>
    </citation>
    <scope>NUCLEOTIDE SEQUENCE</scope>
</reference>
<evidence type="ECO:0000256" key="2">
    <source>
        <dbReference type="ARBA" id="ARBA00035119"/>
    </source>
</evidence>
<dbReference type="Proteomes" id="UP001153292">
    <property type="component" value="Chromosome 4"/>
</dbReference>
<protein>
    <recommendedName>
        <fullName evidence="3 6">Queuosine 5'-phosphate N-glycosylase/hydrolase</fullName>
        <ecNumber evidence="6">3.2.2.-</ecNumber>
    </recommendedName>
    <alternativeName>
        <fullName evidence="4 6">Queuosine-nucleotide N-glycosylase/hydrolase</fullName>
    </alternativeName>
</protein>
<dbReference type="PANTHER" id="PTHR21314:SF0">
    <property type="entry name" value="QUEUOSINE 5'-PHOSPHATE N-GLYCOSYLASE_HYDROLASE"/>
    <property type="match status" value="1"/>
</dbReference>
<evidence type="ECO:0000313" key="8">
    <source>
        <dbReference type="Proteomes" id="UP001153292"/>
    </source>
</evidence>
<dbReference type="EC" id="3.2.2.-" evidence="6"/>
<accession>A0ABN8L6U1</accession>
<name>A0ABN8L6U1_CHISP</name>
<evidence type="ECO:0000256" key="1">
    <source>
        <dbReference type="ARBA" id="ARBA00022801"/>
    </source>
</evidence>
<evidence type="ECO:0000256" key="6">
    <source>
        <dbReference type="RuleBase" id="RU365002"/>
    </source>
</evidence>
<evidence type="ECO:0000256" key="5">
    <source>
        <dbReference type="ARBA" id="ARBA00048204"/>
    </source>
</evidence>
<dbReference type="PANTHER" id="PTHR21314">
    <property type="entry name" value="QUEUOSINE 5'-PHOSPHATE N-GLYCOSYLASE_HYDROLASE-RELATED"/>
    <property type="match status" value="1"/>
</dbReference>
<dbReference type="EMBL" id="OU963897">
    <property type="protein sequence ID" value="CAH2989606.1"/>
    <property type="molecule type" value="Genomic_DNA"/>
</dbReference>
<evidence type="ECO:0000313" key="7">
    <source>
        <dbReference type="EMBL" id="CAH2989606.1"/>
    </source>
</evidence>
<proteinExistence type="inferred from homology"/>
<evidence type="ECO:0000256" key="4">
    <source>
        <dbReference type="ARBA" id="ARBA00035393"/>
    </source>
</evidence>
<comment type="function">
    <text evidence="6">Catalyzes the hydrolysis of queuosine 5'-phosphate, releasing the nucleobase queuine (q). Is required for salvage of queuine from exogenous queuosine (Q) that is imported and then converted to queuosine 5'-phosphate intracellularly.</text>
</comment>
<dbReference type="Pfam" id="PF10343">
    <property type="entry name" value="Q_salvage"/>
    <property type="match status" value="1"/>
</dbReference>
<organism evidence="7 8">
    <name type="scientific">Chilo suppressalis</name>
    <name type="common">Asiatic rice borer moth</name>
    <dbReference type="NCBI Taxonomy" id="168631"/>
    <lineage>
        <taxon>Eukaryota</taxon>
        <taxon>Metazoa</taxon>
        <taxon>Ecdysozoa</taxon>
        <taxon>Arthropoda</taxon>
        <taxon>Hexapoda</taxon>
        <taxon>Insecta</taxon>
        <taxon>Pterygota</taxon>
        <taxon>Neoptera</taxon>
        <taxon>Endopterygota</taxon>
        <taxon>Lepidoptera</taxon>
        <taxon>Glossata</taxon>
        <taxon>Ditrysia</taxon>
        <taxon>Pyraloidea</taxon>
        <taxon>Crambidae</taxon>
        <taxon>Crambinae</taxon>
        <taxon>Chilo</taxon>
    </lineage>
</organism>
<comment type="similarity">
    <text evidence="2 6">Belongs to the QNG1 protein family.</text>
</comment>
<dbReference type="InterPro" id="IPR019438">
    <property type="entry name" value="Q_salvage"/>
</dbReference>
<comment type="catalytic activity">
    <reaction evidence="5 6">
        <text>queuosine 5'-phosphate + H2O = queuine + D-ribose 5-phosphate</text>
        <dbReference type="Rhea" id="RHEA:75387"/>
        <dbReference type="ChEBI" id="CHEBI:15377"/>
        <dbReference type="ChEBI" id="CHEBI:17433"/>
        <dbReference type="ChEBI" id="CHEBI:78346"/>
        <dbReference type="ChEBI" id="CHEBI:194371"/>
    </reaction>
    <physiologicalReaction direction="left-to-right" evidence="5 6">
        <dbReference type="Rhea" id="RHEA:75388"/>
    </physiologicalReaction>
</comment>
<keyword evidence="1 6" id="KW-0378">Hydrolase</keyword>
<evidence type="ECO:0000256" key="3">
    <source>
        <dbReference type="ARBA" id="ARBA00035306"/>
    </source>
</evidence>
<keyword evidence="8" id="KW-1185">Reference proteome</keyword>